<feature type="region of interest" description="Disordered" evidence="1">
    <location>
        <begin position="55"/>
        <end position="94"/>
    </location>
</feature>
<evidence type="ECO:0000313" key="3">
    <source>
        <dbReference type="Proteomes" id="UP000234323"/>
    </source>
</evidence>
<dbReference type="VEuPathDB" id="FungiDB:RhiirFUN_012684"/>
<dbReference type="Proteomes" id="UP000234323">
    <property type="component" value="Unassembled WGS sequence"/>
</dbReference>
<organism evidence="2 3">
    <name type="scientific">Rhizophagus irregularis</name>
    <dbReference type="NCBI Taxonomy" id="588596"/>
    <lineage>
        <taxon>Eukaryota</taxon>
        <taxon>Fungi</taxon>
        <taxon>Fungi incertae sedis</taxon>
        <taxon>Mucoromycota</taxon>
        <taxon>Glomeromycotina</taxon>
        <taxon>Glomeromycetes</taxon>
        <taxon>Glomerales</taxon>
        <taxon>Glomeraceae</taxon>
        <taxon>Rhizophagus</taxon>
    </lineage>
</organism>
<name>A0A2I1HK96_9GLOM</name>
<proteinExistence type="predicted"/>
<accession>A0A2I1HK96</accession>
<sequence length="136" mass="15722">MVMVIKVIKLMMEEHPLPFQILKRMMGEHPLLIFKRMMEGHLLVHLSPIITQKSPILNDPQTYDNDDGHQSDQTHDERESATIPNLQTHDGRTSINPQTYGWEFACAKIYEVIFPEDSGKPGKFRKAQQESFGNFN</sequence>
<comment type="caution">
    <text evidence="2">The sequence shown here is derived from an EMBL/GenBank/DDBJ whole genome shotgun (WGS) entry which is preliminary data.</text>
</comment>
<feature type="compositionally biased region" description="Basic and acidic residues" evidence="1">
    <location>
        <begin position="66"/>
        <end position="80"/>
    </location>
</feature>
<protein>
    <submittedName>
        <fullName evidence="2">Uncharacterized protein</fullName>
    </submittedName>
</protein>
<evidence type="ECO:0000256" key="1">
    <source>
        <dbReference type="SAM" id="MobiDB-lite"/>
    </source>
</evidence>
<keyword evidence="3" id="KW-1185">Reference proteome</keyword>
<evidence type="ECO:0000313" key="2">
    <source>
        <dbReference type="EMBL" id="PKY59299.1"/>
    </source>
</evidence>
<gene>
    <name evidence="2" type="ORF">RhiirA4_430311</name>
</gene>
<feature type="compositionally biased region" description="Polar residues" evidence="1">
    <location>
        <begin position="82"/>
        <end position="94"/>
    </location>
</feature>
<dbReference type="AlphaFoldDB" id="A0A2I1HK96"/>
<dbReference type="EMBL" id="LLXI01003475">
    <property type="protein sequence ID" value="PKY59299.1"/>
    <property type="molecule type" value="Genomic_DNA"/>
</dbReference>
<reference evidence="2 3" key="1">
    <citation type="submission" date="2015-10" db="EMBL/GenBank/DDBJ databases">
        <title>Genome analyses suggest a sexual origin of heterokaryosis in a supposedly ancient asexual fungus.</title>
        <authorList>
            <person name="Ropars J."/>
            <person name="Sedzielewska K."/>
            <person name="Noel J."/>
            <person name="Charron P."/>
            <person name="Farinelli L."/>
            <person name="Marton T."/>
            <person name="Kruger M."/>
            <person name="Pelin A."/>
            <person name="Brachmann A."/>
            <person name="Corradi N."/>
        </authorList>
    </citation>
    <scope>NUCLEOTIDE SEQUENCE [LARGE SCALE GENOMIC DNA]</scope>
    <source>
        <strain evidence="2 3">A4</strain>
    </source>
</reference>